<protein>
    <recommendedName>
        <fullName evidence="3">Inhibitor of sigma-G Gin</fullName>
    </recommendedName>
</protein>
<gene>
    <name evidence="1" type="ORF">Gferi_12215</name>
</gene>
<accession>A0A1D8GHA4</accession>
<dbReference type="InterPro" id="IPR019700">
    <property type="entry name" value="Sigma-G_inhibitor_Gin"/>
</dbReference>
<reference evidence="1 2" key="1">
    <citation type="submission" date="2016-09" db="EMBL/GenBank/DDBJ databases">
        <title>Genomic analysis reveals versatility of anaerobic energy metabolism of Geosporobacter ferrireducens IRF9 of phylum Firmicutes.</title>
        <authorList>
            <person name="Kim S.-J."/>
        </authorList>
    </citation>
    <scope>NUCLEOTIDE SEQUENCE [LARGE SCALE GENOMIC DNA]</scope>
    <source>
        <strain evidence="1 2">IRF9</strain>
    </source>
</reference>
<dbReference type="OrthoDB" id="1753657at2"/>
<dbReference type="AlphaFoldDB" id="A0A1D8GHA4"/>
<dbReference type="Pfam" id="PF10764">
    <property type="entry name" value="Gin"/>
    <property type="match status" value="1"/>
</dbReference>
<keyword evidence="2" id="KW-1185">Reference proteome</keyword>
<dbReference type="EMBL" id="CP017269">
    <property type="protein sequence ID" value="AOT70292.1"/>
    <property type="molecule type" value="Genomic_DNA"/>
</dbReference>
<proteinExistence type="predicted"/>
<organism evidence="1 2">
    <name type="scientific">Geosporobacter ferrireducens</name>
    <dbReference type="NCBI Taxonomy" id="1424294"/>
    <lineage>
        <taxon>Bacteria</taxon>
        <taxon>Bacillati</taxon>
        <taxon>Bacillota</taxon>
        <taxon>Clostridia</taxon>
        <taxon>Peptostreptococcales</taxon>
        <taxon>Thermotaleaceae</taxon>
        <taxon>Geosporobacter</taxon>
    </lineage>
</organism>
<dbReference type="KEGG" id="gfe:Gferi_12215"/>
<dbReference type="Proteomes" id="UP000095743">
    <property type="component" value="Chromosome"/>
</dbReference>
<dbReference type="STRING" id="1424294.Gferi_12215"/>
<evidence type="ECO:0000313" key="1">
    <source>
        <dbReference type="EMBL" id="AOT70292.1"/>
    </source>
</evidence>
<name>A0A1D8GHA4_9FIRM</name>
<sequence length="77" mass="9122">MMRVGVLFMREVLCFTCKKQSTNYIEILGKYICESCQQEILTLSPGDYGYDHFHNEIKILWEEYLECLIKNQVINHG</sequence>
<evidence type="ECO:0000313" key="2">
    <source>
        <dbReference type="Proteomes" id="UP000095743"/>
    </source>
</evidence>
<evidence type="ECO:0008006" key="3">
    <source>
        <dbReference type="Google" id="ProtNLM"/>
    </source>
</evidence>